<dbReference type="GO" id="GO:0003677">
    <property type="term" value="F:DNA binding"/>
    <property type="evidence" value="ECO:0007669"/>
    <property type="project" value="UniProtKB-KW"/>
</dbReference>
<dbReference type="EMBL" id="CP021780">
    <property type="protein sequence ID" value="ASA20731.1"/>
    <property type="molecule type" value="Genomic_DNA"/>
</dbReference>
<sequence>MYTVNDVSEMLGMSKHTIRYYTDQGLVPSLQRDKHNNRLLDETSVNWLIGVRYLKNCGMSLSDIREYNELCLIGNETIEKRWEIIMNQKKSTAEQLIEVQNRIKFLDDKLTLYEKIITNQVADSTNPSKWDTAKPEVKI</sequence>
<evidence type="ECO:0000256" key="3">
    <source>
        <dbReference type="ARBA" id="ARBA00023125"/>
    </source>
</evidence>
<dbReference type="PANTHER" id="PTHR30204:SF69">
    <property type="entry name" value="MERR-FAMILY TRANSCRIPTIONAL REGULATOR"/>
    <property type="match status" value="1"/>
</dbReference>
<dbReference type="InterPro" id="IPR009061">
    <property type="entry name" value="DNA-bd_dom_put_sf"/>
</dbReference>
<evidence type="ECO:0000256" key="1">
    <source>
        <dbReference type="ARBA" id="ARBA00022491"/>
    </source>
</evidence>
<keyword evidence="2" id="KW-0805">Transcription regulation</keyword>
<keyword evidence="3" id="KW-0238">DNA-binding</keyword>
<dbReference type="SUPFAM" id="SSF46955">
    <property type="entry name" value="Putative DNA-binding domain"/>
    <property type="match status" value="1"/>
</dbReference>
<dbReference type="SMART" id="SM00422">
    <property type="entry name" value="HTH_MERR"/>
    <property type="match status" value="1"/>
</dbReference>
<protein>
    <submittedName>
        <fullName evidence="6">MerR family transcriptional regulator</fullName>
    </submittedName>
</protein>
<dbReference type="AlphaFoldDB" id="A0A2Z2KLA2"/>
<name>A0A2Z2KLA2_9BACL</name>
<dbReference type="Proteomes" id="UP000249890">
    <property type="component" value="Chromosome"/>
</dbReference>
<dbReference type="OrthoDB" id="9811174at2"/>
<keyword evidence="1" id="KW-0678">Repressor</keyword>
<feature type="domain" description="HTH merR-type" evidence="5">
    <location>
        <begin position="1"/>
        <end position="70"/>
    </location>
</feature>
<dbReference type="KEGG" id="pdh:B9T62_07990"/>
<gene>
    <name evidence="6" type="ORF">B9T62_07990</name>
</gene>
<keyword evidence="7" id="KW-1185">Reference proteome</keyword>
<reference evidence="6 7" key="1">
    <citation type="submission" date="2017-06" db="EMBL/GenBank/DDBJ databases">
        <title>Complete genome sequence of Paenibacillus donghaensis KCTC 13049T isolated from East Sea sediment, South Korea.</title>
        <authorList>
            <person name="Jung B.K."/>
            <person name="Hong S.-J."/>
            <person name="Shin J.-H."/>
        </authorList>
    </citation>
    <scope>NUCLEOTIDE SEQUENCE [LARGE SCALE GENOMIC DNA]</scope>
    <source>
        <strain evidence="6 7">KCTC 13049</strain>
    </source>
</reference>
<organism evidence="6 7">
    <name type="scientific">Paenibacillus donghaensis</name>
    <dbReference type="NCBI Taxonomy" id="414771"/>
    <lineage>
        <taxon>Bacteria</taxon>
        <taxon>Bacillati</taxon>
        <taxon>Bacillota</taxon>
        <taxon>Bacilli</taxon>
        <taxon>Bacillales</taxon>
        <taxon>Paenibacillaceae</taxon>
        <taxon>Paenibacillus</taxon>
    </lineage>
</organism>
<evidence type="ECO:0000256" key="2">
    <source>
        <dbReference type="ARBA" id="ARBA00023015"/>
    </source>
</evidence>
<evidence type="ECO:0000256" key="4">
    <source>
        <dbReference type="ARBA" id="ARBA00023163"/>
    </source>
</evidence>
<evidence type="ECO:0000313" key="6">
    <source>
        <dbReference type="EMBL" id="ASA20731.1"/>
    </source>
</evidence>
<dbReference type="GO" id="GO:0003700">
    <property type="term" value="F:DNA-binding transcription factor activity"/>
    <property type="evidence" value="ECO:0007669"/>
    <property type="project" value="InterPro"/>
</dbReference>
<dbReference type="PROSITE" id="PS50937">
    <property type="entry name" value="HTH_MERR_2"/>
    <property type="match status" value="1"/>
</dbReference>
<dbReference type="PANTHER" id="PTHR30204">
    <property type="entry name" value="REDOX-CYCLING DRUG-SENSING TRANSCRIPTIONAL ACTIVATOR SOXR"/>
    <property type="match status" value="1"/>
</dbReference>
<dbReference type="InterPro" id="IPR047057">
    <property type="entry name" value="MerR_fam"/>
</dbReference>
<evidence type="ECO:0000313" key="7">
    <source>
        <dbReference type="Proteomes" id="UP000249890"/>
    </source>
</evidence>
<dbReference type="Pfam" id="PF13411">
    <property type="entry name" value="MerR_1"/>
    <property type="match status" value="1"/>
</dbReference>
<dbReference type="RefSeq" id="WP_087914749.1">
    <property type="nucleotide sequence ID" value="NZ_CP021780.1"/>
</dbReference>
<accession>A0A2Z2KLA2</accession>
<dbReference type="CDD" id="cd01109">
    <property type="entry name" value="HTH_YyaN"/>
    <property type="match status" value="1"/>
</dbReference>
<dbReference type="Gene3D" id="1.10.1660.10">
    <property type="match status" value="1"/>
</dbReference>
<evidence type="ECO:0000259" key="5">
    <source>
        <dbReference type="PROSITE" id="PS50937"/>
    </source>
</evidence>
<keyword evidence="4" id="KW-0804">Transcription</keyword>
<proteinExistence type="predicted"/>
<dbReference type="InterPro" id="IPR000551">
    <property type="entry name" value="MerR-type_HTH_dom"/>
</dbReference>